<evidence type="ECO:0000256" key="1">
    <source>
        <dbReference type="SAM" id="Phobius"/>
    </source>
</evidence>
<dbReference type="EMBL" id="BKCP01007737">
    <property type="protein sequence ID" value="GER47128.1"/>
    <property type="molecule type" value="Genomic_DNA"/>
</dbReference>
<gene>
    <name evidence="2" type="ORF">STAS_24202</name>
</gene>
<keyword evidence="1" id="KW-0472">Membrane</keyword>
<name>A0A5A7QQC8_STRAF</name>
<feature type="transmembrane region" description="Helical" evidence="1">
    <location>
        <begin position="444"/>
        <end position="463"/>
    </location>
</feature>
<sequence>MYDLSFDEYWGVKAGGCRRWLQEMMSGGSVPLGGSYQCGDLGHILRIKEGRKSASKREDVLKTIYLEEVAELHLKQPHDREKDEESKINREPNKEMHIISPCNLAAWWLLNCISSSSTPSFKAIFYDFVLQISYFAFKLLHLVESCAEPQPEVKVFVENSVDFRAKLFFDGRDCSFSLLYEVDLDLVPVLEGRFGNFDINVVIVRLHEAGYFVAEVLDFLVPFEDRLFEVAHLESHVELNFLRIAVYSLRRIVSRSSVPLRSICCQLSSSSFTVPVLAGSSSFCFSSKNVTIFLAGFLICSCSTSFTSIIVSSIIGFAGLIFLFRLHRAQLLRQVLEARACSSEIRLQARVLILDIPIQILDPLQLLLHFLHPRVQIIRVSYQTLPFILQALNLHVKLVRFIPQRVNHDRLRRDCGFETNHFINQLVYLLRQLSHRKCRSKIEALVVFFRENLVFALVSLIIIDNTTRFLLLLVFGRLFHELVLNRLQELTSRLDFLELLFGLAGRLFLLFLQNCECLLTRLKSCLGHQCSGLVIFDNSLDVKFVLQ</sequence>
<proteinExistence type="predicted"/>
<keyword evidence="3" id="KW-1185">Reference proteome</keyword>
<protein>
    <submittedName>
        <fullName evidence="2">Binding-protein-dependent transport systems innermembrane component</fullName>
    </submittedName>
</protein>
<dbReference type="Proteomes" id="UP000325081">
    <property type="component" value="Unassembled WGS sequence"/>
</dbReference>
<keyword evidence="1" id="KW-0812">Transmembrane</keyword>
<keyword evidence="1" id="KW-1133">Transmembrane helix</keyword>
<dbReference type="AlphaFoldDB" id="A0A5A7QQC8"/>
<organism evidence="2 3">
    <name type="scientific">Striga asiatica</name>
    <name type="common">Asiatic witchweed</name>
    <name type="synonym">Buchnera asiatica</name>
    <dbReference type="NCBI Taxonomy" id="4170"/>
    <lineage>
        <taxon>Eukaryota</taxon>
        <taxon>Viridiplantae</taxon>
        <taxon>Streptophyta</taxon>
        <taxon>Embryophyta</taxon>
        <taxon>Tracheophyta</taxon>
        <taxon>Spermatophyta</taxon>
        <taxon>Magnoliopsida</taxon>
        <taxon>eudicotyledons</taxon>
        <taxon>Gunneridae</taxon>
        <taxon>Pentapetalae</taxon>
        <taxon>asterids</taxon>
        <taxon>lamiids</taxon>
        <taxon>Lamiales</taxon>
        <taxon>Orobanchaceae</taxon>
        <taxon>Buchnereae</taxon>
        <taxon>Striga</taxon>
    </lineage>
</organism>
<evidence type="ECO:0000313" key="2">
    <source>
        <dbReference type="EMBL" id="GER47128.1"/>
    </source>
</evidence>
<accession>A0A5A7QQC8</accession>
<feature type="transmembrane region" description="Helical" evidence="1">
    <location>
        <begin position="292"/>
        <end position="324"/>
    </location>
</feature>
<reference evidence="3" key="1">
    <citation type="journal article" date="2019" name="Curr. Biol.">
        <title>Genome Sequence of Striga asiatica Provides Insight into the Evolution of Plant Parasitism.</title>
        <authorList>
            <person name="Yoshida S."/>
            <person name="Kim S."/>
            <person name="Wafula E.K."/>
            <person name="Tanskanen J."/>
            <person name="Kim Y.M."/>
            <person name="Honaas L."/>
            <person name="Yang Z."/>
            <person name="Spallek T."/>
            <person name="Conn C.E."/>
            <person name="Ichihashi Y."/>
            <person name="Cheong K."/>
            <person name="Cui S."/>
            <person name="Der J.P."/>
            <person name="Gundlach H."/>
            <person name="Jiao Y."/>
            <person name="Hori C."/>
            <person name="Ishida J.K."/>
            <person name="Kasahara H."/>
            <person name="Kiba T."/>
            <person name="Kim M.S."/>
            <person name="Koo N."/>
            <person name="Laohavisit A."/>
            <person name="Lee Y.H."/>
            <person name="Lumba S."/>
            <person name="McCourt P."/>
            <person name="Mortimer J.C."/>
            <person name="Mutuku J.M."/>
            <person name="Nomura T."/>
            <person name="Sasaki-Sekimoto Y."/>
            <person name="Seto Y."/>
            <person name="Wang Y."/>
            <person name="Wakatake T."/>
            <person name="Sakakibara H."/>
            <person name="Demura T."/>
            <person name="Yamaguchi S."/>
            <person name="Yoneyama K."/>
            <person name="Manabe R.I."/>
            <person name="Nelson D.C."/>
            <person name="Schulman A.H."/>
            <person name="Timko M.P."/>
            <person name="dePamphilis C.W."/>
            <person name="Choi D."/>
            <person name="Shirasu K."/>
        </authorList>
    </citation>
    <scope>NUCLEOTIDE SEQUENCE [LARGE SCALE GENOMIC DNA]</scope>
    <source>
        <strain evidence="3">cv. UVA1</strain>
    </source>
</reference>
<comment type="caution">
    <text evidence="2">The sequence shown here is derived from an EMBL/GenBank/DDBJ whole genome shotgun (WGS) entry which is preliminary data.</text>
</comment>
<evidence type="ECO:0000313" key="3">
    <source>
        <dbReference type="Proteomes" id="UP000325081"/>
    </source>
</evidence>